<organism evidence="2">
    <name type="scientific">marine metagenome</name>
    <dbReference type="NCBI Taxonomy" id="408172"/>
    <lineage>
        <taxon>unclassified sequences</taxon>
        <taxon>metagenomes</taxon>
        <taxon>ecological metagenomes</taxon>
    </lineage>
</organism>
<dbReference type="AlphaFoldDB" id="A0A382WV36"/>
<sequence>MVYQPFKGFCITDFGVRSRFVASVYVLFLLLLTACAETRLVAHGIKQVVRLSEREISEQSKAIPPEETTSLNRLGHYKVGKPYEINGLWYYPKKNPQYNEVGIASWYGEQFHGKVTANGAIY</sequence>
<keyword evidence="1" id="KW-0472">Membrane</keyword>
<accession>A0A382WV36</accession>
<proteinExistence type="predicted"/>
<dbReference type="PROSITE" id="PS51257">
    <property type="entry name" value="PROKAR_LIPOPROTEIN"/>
    <property type="match status" value="1"/>
</dbReference>
<feature type="transmembrane region" description="Helical" evidence="1">
    <location>
        <begin position="20"/>
        <end position="42"/>
    </location>
</feature>
<name>A0A382WV36_9ZZZZ</name>
<feature type="non-terminal residue" evidence="2">
    <location>
        <position position="122"/>
    </location>
</feature>
<evidence type="ECO:0000256" key="1">
    <source>
        <dbReference type="SAM" id="Phobius"/>
    </source>
</evidence>
<reference evidence="2" key="1">
    <citation type="submission" date="2018-05" db="EMBL/GenBank/DDBJ databases">
        <authorList>
            <person name="Lanie J.A."/>
            <person name="Ng W.-L."/>
            <person name="Kazmierczak K.M."/>
            <person name="Andrzejewski T.M."/>
            <person name="Davidsen T.M."/>
            <person name="Wayne K.J."/>
            <person name="Tettelin H."/>
            <person name="Glass J.I."/>
            <person name="Rusch D."/>
            <person name="Podicherti R."/>
            <person name="Tsui H.-C.T."/>
            <person name="Winkler M.E."/>
        </authorList>
    </citation>
    <scope>NUCLEOTIDE SEQUENCE</scope>
</reference>
<evidence type="ECO:0000313" key="2">
    <source>
        <dbReference type="EMBL" id="SVD62098.1"/>
    </source>
</evidence>
<dbReference type="EMBL" id="UINC01162372">
    <property type="protein sequence ID" value="SVD62098.1"/>
    <property type="molecule type" value="Genomic_DNA"/>
</dbReference>
<keyword evidence="1" id="KW-0812">Transmembrane</keyword>
<gene>
    <name evidence="2" type="ORF">METZ01_LOCUS414952</name>
</gene>
<protein>
    <submittedName>
        <fullName evidence="2">Uncharacterized protein</fullName>
    </submittedName>
</protein>
<keyword evidence="1" id="KW-1133">Transmembrane helix</keyword>